<reference evidence="1 2" key="1">
    <citation type="journal article" date="2011" name="Nature">
        <title>Genome sequencing reveals insights into physiology and longevity of the naked mole rat.</title>
        <authorList>
            <person name="Kim E.B."/>
            <person name="Fang X."/>
            <person name="Fushan A.A."/>
            <person name="Huang Z."/>
            <person name="Lobanov A.V."/>
            <person name="Han L."/>
            <person name="Marino S.M."/>
            <person name="Sun X."/>
            <person name="Turanov A.A."/>
            <person name="Yang P."/>
            <person name="Yim S.H."/>
            <person name="Zhao X."/>
            <person name="Kasaikina M.V."/>
            <person name="Stoletzki N."/>
            <person name="Peng C."/>
            <person name="Polak P."/>
            <person name="Xiong Z."/>
            <person name="Kiezun A."/>
            <person name="Zhu Y."/>
            <person name="Chen Y."/>
            <person name="Kryukov G.V."/>
            <person name="Zhang Q."/>
            <person name="Peshkin L."/>
            <person name="Yang L."/>
            <person name="Bronson R.T."/>
            <person name="Buffenstein R."/>
            <person name="Wang B."/>
            <person name="Han C."/>
            <person name="Li Q."/>
            <person name="Chen L."/>
            <person name="Zhao W."/>
            <person name="Sunyaev S.R."/>
            <person name="Park T.J."/>
            <person name="Zhang G."/>
            <person name="Wang J."/>
            <person name="Gladyshev V.N."/>
        </authorList>
    </citation>
    <scope>NUCLEOTIDE SEQUENCE [LARGE SCALE GENOMIC DNA]</scope>
</reference>
<dbReference type="InParanoid" id="G5B9K2"/>
<organism evidence="1 2">
    <name type="scientific">Heterocephalus glaber</name>
    <name type="common">Naked mole rat</name>
    <dbReference type="NCBI Taxonomy" id="10181"/>
    <lineage>
        <taxon>Eukaryota</taxon>
        <taxon>Metazoa</taxon>
        <taxon>Chordata</taxon>
        <taxon>Craniata</taxon>
        <taxon>Vertebrata</taxon>
        <taxon>Euteleostomi</taxon>
        <taxon>Mammalia</taxon>
        <taxon>Eutheria</taxon>
        <taxon>Euarchontoglires</taxon>
        <taxon>Glires</taxon>
        <taxon>Rodentia</taxon>
        <taxon>Hystricomorpha</taxon>
        <taxon>Bathyergidae</taxon>
        <taxon>Heterocephalus</taxon>
    </lineage>
</organism>
<dbReference type="AlphaFoldDB" id="G5B9K2"/>
<accession>G5B9K2</accession>
<proteinExistence type="predicted"/>
<dbReference type="EMBL" id="JH169122">
    <property type="protein sequence ID" value="EHB05963.1"/>
    <property type="molecule type" value="Genomic_DNA"/>
</dbReference>
<evidence type="ECO:0000313" key="1">
    <source>
        <dbReference type="EMBL" id="EHB05963.1"/>
    </source>
</evidence>
<feature type="non-terminal residue" evidence="1">
    <location>
        <position position="1"/>
    </location>
</feature>
<name>G5B9K2_HETGA</name>
<feature type="non-terminal residue" evidence="1">
    <location>
        <position position="132"/>
    </location>
</feature>
<evidence type="ECO:0000313" key="2">
    <source>
        <dbReference type="Proteomes" id="UP000006813"/>
    </source>
</evidence>
<gene>
    <name evidence="1" type="ORF">GW7_04025</name>
</gene>
<sequence length="132" mass="15694">INKWDLFLLKSFCTARETTNSVKRQPPMLEKIFTSCISDKGLLSRIYKELKKIRPPPKFKDPIQKWASEMNRHFSDKEVKAANKHEKMEQRENVLLYILLKLLDFEQCWAWWHMPVVPYTWEAEAGGSLEPK</sequence>
<protein>
    <submittedName>
        <fullName evidence="1">Retrovirus-related Pol polyprotein LINE-1</fullName>
    </submittedName>
</protein>
<dbReference type="Proteomes" id="UP000006813">
    <property type="component" value="Unassembled WGS sequence"/>
</dbReference>